<dbReference type="PROSITE" id="PS00028">
    <property type="entry name" value="ZINC_FINGER_C2H2_1"/>
    <property type="match status" value="5"/>
</dbReference>
<dbReference type="SMART" id="SM00868">
    <property type="entry name" value="zf-AD"/>
    <property type="match status" value="2"/>
</dbReference>
<evidence type="ECO:0000256" key="3">
    <source>
        <dbReference type="ARBA" id="ARBA00022737"/>
    </source>
</evidence>
<dbReference type="GO" id="GO:0005634">
    <property type="term" value="C:nucleus"/>
    <property type="evidence" value="ECO:0007669"/>
    <property type="project" value="UniProtKB-SubCell"/>
</dbReference>
<dbReference type="Pfam" id="PF07776">
    <property type="entry name" value="zf-AD"/>
    <property type="match status" value="1"/>
</dbReference>
<organism evidence="12">
    <name type="scientific">Bactrocera dorsalis</name>
    <name type="common">Oriental fruit fly</name>
    <name type="synonym">Dacus dorsalis</name>
    <dbReference type="NCBI Taxonomy" id="27457"/>
    <lineage>
        <taxon>Eukaryota</taxon>
        <taxon>Metazoa</taxon>
        <taxon>Ecdysozoa</taxon>
        <taxon>Arthropoda</taxon>
        <taxon>Hexapoda</taxon>
        <taxon>Insecta</taxon>
        <taxon>Pterygota</taxon>
        <taxon>Neoptera</taxon>
        <taxon>Endopterygota</taxon>
        <taxon>Diptera</taxon>
        <taxon>Brachycera</taxon>
        <taxon>Muscomorpha</taxon>
        <taxon>Tephritoidea</taxon>
        <taxon>Tephritidae</taxon>
        <taxon>Bactrocera</taxon>
        <taxon>Bactrocera</taxon>
    </lineage>
</organism>
<evidence type="ECO:0000256" key="8">
    <source>
        <dbReference type="PROSITE-ProRule" id="PRU01263"/>
    </source>
</evidence>
<evidence type="ECO:0000256" key="2">
    <source>
        <dbReference type="ARBA" id="ARBA00022723"/>
    </source>
</evidence>
<keyword evidence="6" id="KW-0539">Nucleus</keyword>
<dbReference type="PANTHER" id="PTHR23225">
    <property type="entry name" value="ZINC FINGER PROTEIN"/>
    <property type="match status" value="1"/>
</dbReference>
<dbReference type="InterPro" id="IPR012934">
    <property type="entry name" value="Znf_AD"/>
</dbReference>
<feature type="domain" description="C2H2-type" evidence="10">
    <location>
        <begin position="300"/>
        <end position="328"/>
    </location>
</feature>
<dbReference type="PROSITE" id="PS50157">
    <property type="entry name" value="ZINC_FINGER_C2H2_2"/>
    <property type="match status" value="6"/>
</dbReference>
<feature type="domain" description="C2H2-type" evidence="10">
    <location>
        <begin position="508"/>
        <end position="536"/>
    </location>
</feature>
<evidence type="ECO:0000259" key="10">
    <source>
        <dbReference type="PROSITE" id="PS50157"/>
    </source>
</evidence>
<name>A0A034VX94_BACDO</name>
<evidence type="ECO:0000256" key="9">
    <source>
        <dbReference type="SAM" id="MobiDB-lite"/>
    </source>
</evidence>
<dbReference type="OrthoDB" id="8117402at2759"/>
<feature type="domain" description="C2H2-type" evidence="10">
    <location>
        <begin position="480"/>
        <end position="505"/>
    </location>
</feature>
<dbReference type="PANTHER" id="PTHR23225:SF2">
    <property type="entry name" value="AT09679P-RELATED"/>
    <property type="match status" value="1"/>
</dbReference>
<keyword evidence="2 8" id="KW-0479">Metal-binding</keyword>
<feature type="compositionally biased region" description="Basic and acidic residues" evidence="9">
    <location>
        <begin position="98"/>
        <end position="107"/>
    </location>
</feature>
<dbReference type="InterPro" id="IPR013087">
    <property type="entry name" value="Znf_C2H2_type"/>
</dbReference>
<feature type="binding site" evidence="8">
    <location>
        <position position="3"/>
    </location>
    <ligand>
        <name>Zn(2+)</name>
        <dbReference type="ChEBI" id="CHEBI:29105"/>
    </ligand>
</feature>
<evidence type="ECO:0000256" key="5">
    <source>
        <dbReference type="ARBA" id="ARBA00022833"/>
    </source>
</evidence>
<keyword evidence="5 8" id="KW-0862">Zinc</keyword>
<accession>A0A034VX94</accession>
<keyword evidence="3" id="KW-0677">Repeat</keyword>
<dbReference type="InterPro" id="IPR039970">
    <property type="entry name" value="TF_Grauzone"/>
</dbReference>
<dbReference type="Gene3D" id="3.40.1800.20">
    <property type="match status" value="1"/>
</dbReference>
<evidence type="ECO:0000256" key="6">
    <source>
        <dbReference type="ARBA" id="ARBA00023242"/>
    </source>
</evidence>
<proteinExistence type="predicted"/>
<evidence type="ECO:0000259" key="11">
    <source>
        <dbReference type="PROSITE" id="PS51915"/>
    </source>
</evidence>
<evidence type="ECO:0000256" key="4">
    <source>
        <dbReference type="ARBA" id="ARBA00022771"/>
    </source>
</evidence>
<protein>
    <submittedName>
        <fullName evidence="12">Transcription factor grauzone</fullName>
    </submittedName>
</protein>
<feature type="binding site" evidence="8">
    <location>
        <position position="49"/>
    </location>
    <ligand>
        <name>Zn(2+)</name>
        <dbReference type="ChEBI" id="CHEBI:29105"/>
    </ligand>
</feature>
<dbReference type="SMART" id="SM00355">
    <property type="entry name" value="ZnF_C2H2"/>
    <property type="match status" value="9"/>
</dbReference>
<feature type="compositionally biased region" description="Basic and acidic residues" evidence="9">
    <location>
        <begin position="207"/>
        <end position="220"/>
    </location>
</feature>
<dbReference type="Gene3D" id="3.30.160.60">
    <property type="entry name" value="Classic Zinc Finger"/>
    <property type="match status" value="4"/>
</dbReference>
<feature type="region of interest" description="Disordered" evidence="9">
    <location>
        <begin position="98"/>
        <end position="119"/>
    </location>
</feature>
<keyword evidence="4 7" id="KW-0863">Zinc-finger</keyword>
<comment type="subcellular location">
    <subcellularLocation>
        <location evidence="1">Nucleus</location>
    </subcellularLocation>
</comment>
<feature type="region of interest" description="Disordered" evidence="9">
    <location>
        <begin position="197"/>
        <end position="235"/>
    </location>
</feature>
<evidence type="ECO:0000256" key="7">
    <source>
        <dbReference type="PROSITE-ProRule" id="PRU00042"/>
    </source>
</evidence>
<gene>
    <name evidence="12" type="primary">GRAU</name>
</gene>
<dbReference type="InterPro" id="IPR036236">
    <property type="entry name" value="Znf_C2H2_sf"/>
</dbReference>
<feature type="domain" description="C2H2-type" evidence="10">
    <location>
        <begin position="331"/>
        <end position="358"/>
    </location>
</feature>
<feature type="domain" description="C2H2-type" evidence="10">
    <location>
        <begin position="420"/>
        <end position="450"/>
    </location>
</feature>
<feature type="binding site" evidence="8">
    <location>
        <position position="6"/>
    </location>
    <ligand>
        <name>Zn(2+)</name>
        <dbReference type="ChEBI" id="CHEBI:29105"/>
    </ligand>
</feature>
<dbReference type="PROSITE" id="PS51915">
    <property type="entry name" value="ZAD"/>
    <property type="match status" value="1"/>
</dbReference>
<evidence type="ECO:0000256" key="1">
    <source>
        <dbReference type="ARBA" id="ARBA00004123"/>
    </source>
</evidence>
<dbReference type="EMBL" id="GAKP01012462">
    <property type="protein sequence ID" value="JAC46490.1"/>
    <property type="molecule type" value="Transcribed_RNA"/>
</dbReference>
<feature type="domain" description="ZAD" evidence="11">
    <location>
        <begin position="1"/>
        <end position="76"/>
    </location>
</feature>
<dbReference type="GO" id="GO:0003700">
    <property type="term" value="F:DNA-binding transcription factor activity"/>
    <property type="evidence" value="ECO:0007669"/>
    <property type="project" value="InterPro"/>
</dbReference>
<feature type="binding site" evidence="8">
    <location>
        <position position="52"/>
    </location>
    <ligand>
        <name>Zn(2+)</name>
        <dbReference type="ChEBI" id="CHEBI:29105"/>
    </ligand>
</feature>
<dbReference type="GO" id="GO:0008270">
    <property type="term" value="F:zinc ion binding"/>
    <property type="evidence" value="ECO:0007669"/>
    <property type="project" value="UniProtKB-UniRule"/>
</dbReference>
<reference evidence="12" key="1">
    <citation type="journal article" date="2014" name="BMC Genomics">
        <title>Characterizing the developmental transcriptome of the oriental fruit fly, Bactrocera dorsalis (Diptera: Tephritidae) through comparative genomic analysis with Drosophila melanogaster utilizing modENCODE datasets.</title>
        <authorList>
            <person name="Geib S.M."/>
            <person name="Calla B."/>
            <person name="Hall B."/>
            <person name="Hou S."/>
            <person name="Manoukis N.C."/>
        </authorList>
    </citation>
    <scope>NUCLEOTIDE SEQUENCE</scope>
    <source>
        <strain evidence="12">Punador</strain>
    </source>
</reference>
<sequence length="566" mass="66205">MFCKLCVKYSDGLLGIFKEEGVQMGIADIIGLHFWFKLHSDDDIYAAICPSCWLKLNNFHQFYKMVEQAHSVLADNSIKKEPLSELMDIEFIDPDLSIKEEPDEKTNSKAKKSTDNSSEDINQFCELEMPSSISNEATNTETDLLNPFSELSSHKIKNDIFEKLESKNDANNLPKVADMKSTNSEIRKKQKYVTRKFLSSKKMKRKNERDKSTKPNDCPKKMKGRSSIKSSSEDKEMVKKYIPMICELCTFISEDYSSVRKHFRKQHPKIKSYVRCCNKKLFHPLEIVRHAYKHDNPEFFRCKDCKKNFAEQSTLSRHMITAHAPEEELNYNCDQCPKRFPCQKKLEIHKNSHVPQNERIFVCDLCPNSRFASNDILKIHVCKQHGRPTNICHVCAKEMRDKASFEKHVRSHFDDGGPKVKCTLDGCDRWLKDEDNLRRHIRRLHTKDQKAVTCETCGRECKNQDALTRHKYRVHSNIVFTCEECKKTFKRAIHLREHMAQHTGEILYKCPFCTRTSNSNANMHSHKKKMHPLEWENWKKTNNGSSQQILSNQQENTQNLYSLYNN</sequence>
<evidence type="ECO:0000313" key="12">
    <source>
        <dbReference type="EMBL" id="JAC46490.1"/>
    </source>
</evidence>
<dbReference type="Pfam" id="PF13912">
    <property type="entry name" value="zf-C2H2_6"/>
    <property type="match status" value="1"/>
</dbReference>
<dbReference type="AlphaFoldDB" id="A0A034VX94"/>
<dbReference type="SUPFAM" id="SSF57667">
    <property type="entry name" value="beta-beta-alpha zinc fingers"/>
    <property type="match status" value="3"/>
</dbReference>
<feature type="compositionally biased region" description="Basic residues" evidence="9">
    <location>
        <begin position="197"/>
        <end position="206"/>
    </location>
</feature>
<dbReference type="SUPFAM" id="SSF57716">
    <property type="entry name" value="Glucocorticoid receptor-like (DNA-binding domain)"/>
    <property type="match status" value="1"/>
</dbReference>
<dbReference type="FunFam" id="3.30.160.60:FF:000145">
    <property type="entry name" value="Zinc finger protein 574"/>
    <property type="match status" value="1"/>
</dbReference>
<feature type="domain" description="C2H2-type" evidence="10">
    <location>
        <begin position="452"/>
        <end position="477"/>
    </location>
</feature>
<dbReference type="Pfam" id="PF00096">
    <property type="entry name" value="zf-C2H2"/>
    <property type="match status" value="3"/>
</dbReference>